<comment type="caution">
    <text evidence="1">The sequence shown here is derived from an EMBL/GenBank/DDBJ whole genome shotgun (WGS) entry which is preliminary data.</text>
</comment>
<gene>
    <name evidence="1" type="primary">gb29380</name>
    <name evidence="1" type="ORF">PR202_gb29380</name>
</gene>
<evidence type="ECO:0000313" key="2">
    <source>
        <dbReference type="Proteomes" id="UP001054889"/>
    </source>
</evidence>
<dbReference type="AlphaFoldDB" id="A0AAV5FWW8"/>
<dbReference type="PANTHER" id="PTHR47251:SF1">
    <property type="entry name" value="FINGER DOMAIN PROTEIN, PUTATIVE (AFU_ORTHOLOGUE AFUA_3G04180)-RELATED"/>
    <property type="match status" value="1"/>
</dbReference>
<protein>
    <submittedName>
        <fullName evidence="1">Uncharacterized protein</fullName>
    </submittedName>
</protein>
<dbReference type="Proteomes" id="UP001054889">
    <property type="component" value="Unassembled WGS sequence"/>
</dbReference>
<sequence length="233" mass="25650">MSAPTSTSSQPSRVAVFSLDIVRRLDLGRRNPAICFFPARDHGELSSQPRPSFGSAFLIYLVAVAQEKQHEKASMDMEEEDELEEFRLPMNHRPTENLDMEGLEQASVHTHLSPSNIGFSCSRRWAVTDNGLSARTSKVARCRLLPRRPLSHTRSRAAVSSPDLDLRLDLGLGEPGSLLNGISFDLIGWHQLALCKPGSTAADPRDKILKMVMSCSADTRTTLWRPQIGGGAS</sequence>
<dbReference type="EMBL" id="BQKI01000106">
    <property type="protein sequence ID" value="GJN40199.1"/>
    <property type="molecule type" value="Genomic_DNA"/>
</dbReference>
<accession>A0AAV5FWW8</accession>
<organism evidence="1 2">
    <name type="scientific">Eleusine coracana subsp. coracana</name>
    <dbReference type="NCBI Taxonomy" id="191504"/>
    <lineage>
        <taxon>Eukaryota</taxon>
        <taxon>Viridiplantae</taxon>
        <taxon>Streptophyta</taxon>
        <taxon>Embryophyta</taxon>
        <taxon>Tracheophyta</taxon>
        <taxon>Spermatophyta</taxon>
        <taxon>Magnoliopsida</taxon>
        <taxon>Liliopsida</taxon>
        <taxon>Poales</taxon>
        <taxon>Poaceae</taxon>
        <taxon>PACMAD clade</taxon>
        <taxon>Chloridoideae</taxon>
        <taxon>Cynodonteae</taxon>
        <taxon>Eleusininae</taxon>
        <taxon>Eleusine</taxon>
    </lineage>
</organism>
<name>A0AAV5FWW8_ELECO</name>
<keyword evidence="2" id="KW-1185">Reference proteome</keyword>
<reference evidence="1" key="1">
    <citation type="journal article" date="2018" name="DNA Res.">
        <title>Multiple hybrid de novo genome assembly of finger millet, an orphan allotetraploid crop.</title>
        <authorList>
            <person name="Hatakeyama M."/>
            <person name="Aluri S."/>
            <person name="Balachadran M.T."/>
            <person name="Sivarajan S.R."/>
            <person name="Patrignani A."/>
            <person name="Gruter S."/>
            <person name="Poveda L."/>
            <person name="Shimizu-Inatsugi R."/>
            <person name="Baeten J."/>
            <person name="Francoijs K.J."/>
            <person name="Nataraja K.N."/>
            <person name="Reddy Y.A.N."/>
            <person name="Phadnis S."/>
            <person name="Ravikumar R.L."/>
            <person name="Schlapbach R."/>
            <person name="Sreeman S.M."/>
            <person name="Shimizu K.K."/>
        </authorList>
    </citation>
    <scope>NUCLEOTIDE SEQUENCE</scope>
</reference>
<dbReference type="PANTHER" id="PTHR47251">
    <property type="entry name" value="FINGER DOMAIN PROTEIN, PUTATIVE (AFU_ORTHOLOGUE AFUA_3G04180)-RELATED"/>
    <property type="match status" value="1"/>
</dbReference>
<reference evidence="1" key="2">
    <citation type="submission" date="2021-12" db="EMBL/GenBank/DDBJ databases">
        <title>Resequencing data analysis of finger millet.</title>
        <authorList>
            <person name="Hatakeyama M."/>
            <person name="Aluri S."/>
            <person name="Balachadran M.T."/>
            <person name="Sivarajan S.R."/>
            <person name="Poveda L."/>
            <person name="Shimizu-Inatsugi R."/>
            <person name="Schlapbach R."/>
            <person name="Sreeman S.M."/>
            <person name="Shimizu K.K."/>
        </authorList>
    </citation>
    <scope>NUCLEOTIDE SEQUENCE</scope>
</reference>
<evidence type="ECO:0000313" key="1">
    <source>
        <dbReference type="EMBL" id="GJN40199.1"/>
    </source>
</evidence>
<proteinExistence type="predicted"/>